<dbReference type="RefSeq" id="WP_115150987.1">
    <property type="nucleotide sequence ID" value="NZ_UGPP01000001.1"/>
</dbReference>
<dbReference type="InterPro" id="IPR003779">
    <property type="entry name" value="CMD-like"/>
</dbReference>
<protein>
    <submittedName>
        <fullName evidence="2">4-carboxymuconolactone decarboxylase</fullName>
    </submittedName>
</protein>
<evidence type="ECO:0000313" key="2">
    <source>
        <dbReference type="EMBL" id="STY70325.1"/>
    </source>
</evidence>
<feature type="domain" description="Carboxymuconolactone decarboxylase-like" evidence="1">
    <location>
        <begin position="24"/>
        <end position="107"/>
    </location>
</feature>
<dbReference type="InterPro" id="IPR029032">
    <property type="entry name" value="AhpD-like"/>
</dbReference>
<dbReference type="InterPro" id="IPR052512">
    <property type="entry name" value="4CMD/NDH-1_regulator"/>
</dbReference>
<dbReference type="AlphaFoldDB" id="A0A378NR80"/>
<sequence length="247" mass="27995">MDNGEKYQDKLLNDKAILFGETDPDFAKFFADFAFDDVVNQNDLDDKTRMIAILATLIGCQGRKAFESILTDSLKMNVTPVEIKEIIYQAVAYLGIGRVADFLEIANDCFKSLNINLPLEAQSTTTRQTRLEKGIQAQVDIFGENMKDFWKSGDSETRHINRWLAENCFGDYYTRKGLDLKQREMITFCFILAQGGCENQLTAHIQGNLNVGNDKEFLLKVLTQCLPYIGYPRSLNALACIKKVCDK</sequence>
<dbReference type="Pfam" id="PF02627">
    <property type="entry name" value="CMD"/>
    <property type="match status" value="2"/>
</dbReference>
<dbReference type="EMBL" id="UGPP01000001">
    <property type="protein sequence ID" value="STY70325.1"/>
    <property type="molecule type" value="Genomic_DNA"/>
</dbReference>
<dbReference type="SUPFAM" id="SSF69118">
    <property type="entry name" value="AhpD-like"/>
    <property type="match status" value="1"/>
</dbReference>
<dbReference type="GO" id="GO:0051920">
    <property type="term" value="F:peroxiredoxin activity"/>
    <property type="evidence" value="ECO:0007669"/>
    <property type="project" value="InterPro"/>
</dbReference>
<reference evidence="2 3" key="1">
    <citation type="submission" date="2018-06" db="EMBL/GenBank/DDBJ databases">
        <authorList>
            <consortium name="Pathogen Informatics"/>
            <person name="Doyle S."/>
        </authorList>
    </citation>
    <scope>NUCLEOTIDE SEQUENCE [LARGE SCALE GENOMIC DNA]</scope>
    <source>
        <strain evidence="2 3">NCTC10571</strain>
    </source>
</reference>
<evidence type="ECO:0000313" key="3">
    <source>
        <dbReference type="Proteomes" id="UP000255234"/>
    </source>
</evidence>
<gene>
    <name evidence="2" type="ORF">NCTC10571_00448</name>
</gene>
<proteinExistence type="predicted"/>
<dbReference type="Gene3D" id="1.20.1290.10">
    <property type="entry name" value="AhpD-like"/>
    <property type="match status" value="1"/>
</dbReference>
<name>A0A378NR80_9FIRM</name>
<feature type="domain" description="Carboxymuconolactone decarboxylase-like" evidence="1">
    <location>
        <begin position="162"/>
        <end position="242"/>
    </location>
</feature>
<evidence type="ECO:0000259" key="1">
    <source>
        <dbReference type="Pfam" id="PF02627"/>
    </source>
</evidence>
<dbReference type="PANTHER" id="PTHR33570">
    <property type="entry name" value="4-CARBOXYMUCONOLACTONE DECARBOXYLASE FAMILY PROTEIN"/>
    <property type="match status" value="1"/>
</dbReference>
<dbReference type="Proteomes" id="UP000255234">
    <property type="component" value="Unassembled WGS sequence"/>
</dbReference>
<accession>A0A378NR80</accession>
<organism evidence="2 3">
    <name type="scientific">Megamonas hypermegale</name>
    <dbReference type="NCBI Taxonomy" id="158847"/>
    <lineage>
        <taxon>Bacteria</taxon>
        <taxon>Bacillati</taxon>
        <taxon>Bacillota</taxon>
        <taxon>Negativicutes</taxon>
        <taxon>Selenomonadales</taxon>
        <taxon>Selenomonadaceae</taxon>
        <taxon>Megamonas</taxon>
    </lineage>
</organism>
<dbReference type="PANTHER" id="PTHR33570:SF2">
    <property type="entry name" value="CARBOXYMUCONOLACTONE DECARBOXYLASE-LIKE DOMAIN-CONTAINING PROTEIN"/>
    <property type="match status" value="1"/>
</dbReference>